<organism evidence="3 4">
    <name type="scientific">Paenibacillus donghaensis</name>
    <dbReference type="NCBI Taxonomy" id="414771"/>
    <lineage>
        <taxon>Bacteria</taxon>
        <taxon>Bacillati</taxon>
        <taxon>Bacillota</taxon>
        <taxon>Bacilli</taxon>
        <taxon>Bacillales</taxon>
        <taxon>Paenibacillaceae</taxon>
        <taxon>Paenibacillus</taxon>
    </lineage>
</organism>
<dbReference type="InterPro" id="IPR012854">
    <property type="entry name" value="Cu_amine_oxidase-like_N"/>
</dbReference>
<dbReference type="Pfam" id="PF07833">
    <property type="entry name" value="Cu_amine_oxidN1"/>
    <property type="match status" value="1"/>
</dbReference>
<dbReference type="Gene3D" id="2.130.10.30">
    <property type="entry name" value="Regulator of chromosome condensation 1/beta-lactamase-inhibitor protein II"/>
    <property type="match status" value="2"/>
</dbReference>
<dbReference type="PRINTS" id="PR00633">
    <property type="entry name" value="RCCNDNSATION"/>
</dbReference>
<keyword evidence="1" id="KW-0732">Signal</keyword>
<dbReference type="PROSITE" id="PS00626">
    <property type="entry name" value="RCC1_2"/>
    <property type="match status" value="1"/>
</dbReference>
<dbReference type="InterPro" id="IPR036582">
    <property type="entry name" value="Mao_N_sf"/>
</dbReference>
<evidence type="ECO:0000313" key="3">
    <source>
        <dbReference type="EMBL" id="ASA19952.1"/>
    </source>
</evidence>
<gene>
    <name evidence="3" type="ORF">B9T62_03515</name>
</gene>
<reference evidence="3 4" key="1">
    <citation type="submission" date="2017-06" db="EMBL/GenBank/DDBJ databases">
        <title>Complete genome sequence of Paenibacillus donghaensis KCTC 13049T isolated from East Sea sediment, South Korea.</title>
        <authorList>
            <person name="Jung B.K."/>
            <person name="Hong S.-J."/>
            <person name="Shin J.-H."/>
        </authorList>
    </citation>
    <scope>NUCLEOTIDE SEQUENCE [LARGE SCALE GENOMIC DNA]</scope>
    <source>
        <strain evidence="3 4">KCTC 13049</strain>
    </source>
</reference>
<dbReference type="InterPro" id="IPR009091">
    <property type="entry name" value="RCC1/BLIP-II"/>
</dbReference>
<proteinExistence type="predicted"/>
<dbReference type="Pfam" id="PF13540">
    <property type="entry name" value="RCC1_2"/>
    <property type="match status" value="3"/>
</dbReference>
<dbReference type="AlphaFoldDB" id="A0A2Z2KGK6"/>
<dbReference type="PANTHER" id="PTHR45982">
    <property type="entry name" value="REGULATOR OF CHROMOSOME CONDENSATION"/>
    <property type="match status" value="1"/>
</dbReference>
<dbReference type="RefSeq" id="WP_087913975.1">
    <property type="nucleotide sequence ID" value="NZ_CP021780.1"/>
</dbReference>
<feature type="domain" description="Copper amine oxidase-like N-terminal" evidence="2">
    <location>
        <begin position="377"/>
        <end position="483"/>
    </location>
</feature>
<dbReference type="PROSITE" id="PS50012">
    <property type="entry name" value="RCC1_3"/>
    <property type="match status" value="4"/>
</dbReference>
<dbReference type="GO" id="GO:0005085">
    <property type="term" value="F:guanyl-nucleotide exchange factor activity"/>
    <property type="evidence" value="ECO:0007669"/>
    <property type="project" value="TreeGrafter"/>
</dbReference>
<feature type="signal peptide" evidence="1">
    <location>
        <begin position="1"/>
        <end position="32"/>
    </location>
</feature>
<dbReference type="Proteomes" id="UP000249890">
    <property type="component" value="Chromosome"/>
</dbReference>
<keyword evidence="4" id="KW-1185">Reference proteome</keyword>
<dbReference type="Gene3D" id="3.30.457.10">
    <property type="entry name" value="Copper amine oxidase-like, N-terminal domain"/>
    <property type="match status" value="1"/>
</dbReference>
<dbReference type="SUPFAM" id="SSF50985">
    <property type="entry name" value="RCC1/BLIP-II"/>
    <property type="match status" value="2"/>
</dbReference>
<dbReference type="SUPFAM" id="SSF55383">
    <property type="entry name" value="Copper amine oxidase, domain N"/>
    <property type="match status" value="1"/>
</dbReference>
<name>A0A2Z2KGK6_9BACL</name>
<dbReference type="EMBL" id="CP021780">
    <property type="protein sequence ID" value="ASA19952.1"/>
    <property type="molecule type" value="Genomic_DNA"/>
</dbReference>
<feature type="chain" id="PRO_5016241301" description="Copper amine oxidase-like N-terminal domain-containing protein" evidence="1">
    <location>
        <begin position="33"/>
        <end position="486"/>
    </location>
</feature>
<evidence type="ECO:0000313" key="4">
    <source>
        <dbReference type="Proteomes" id="UP000249890"/>
    </source>
</evidence>
<dbReference type="InterPro" id="IPR000408">
    <property type="entry name" value="Reg_chr_condens"/>
</dbReference>
<protein>
    <recommendedName>
        <fullName evidence="2">Copper amine oxidase-like N-terminal domain-containing protein</fullName>
    </recommendedName>
</protein>
<evidence type="ECO:0000256" key="1">
    <source>
        <dbReference type="SAM" id="SignalP"/>
    </source>
</evidence>
<dbReference type="GO" id="GO:0005737">
    <property type="term" value="C:cytoplasm"/>
    <property type="evidence" value="ECO:0007669"/>
    <property type="project" value="TreeGrafter"/>
</dbReference>
<dbReference type="KEGG" id="pdh:B9T62_03515"/>
<dbReference type="OrthoDB" id="27389at2"/>
<accession>A0A2Z2KGK6</accession>
<evidence type="ECO:0000259" key="2">
    <source>
        <dbReference type="Pfam" id="PF07833"/>
    </source>
</evidence>
<dbReference type="InterPro" id="IPR051553">
    <property type="entry name" value="Ran_GTPase-activating"/>
</dbReference>
<sequence>MGKKSIRQFAQTTVAGVLAGFILLQPVAAVHAAQGDDKLLTEVSSLDAGQQSAYAIQADGSAWAWGGGTGSIGNGATTPAYTPVRMQLDQVQQISGGYRHSLQLKTDGTVWAVGGNEHGQLGDGKVTAAITTRPVQVQGLADVRSVAAGDNHSLALLKDGSVWGWGGNDAGQLGDSSRVHALQPVQIKGLTGIKAISAGNLISAVLDSEGEVTVFGAEQSQGKVPPAIRKPSVVEGNGTYTALEVDQLYGAALRADGTVWVWKNQAMAEPYALKPLVPYEVKGLKDVVSISIDAAVQADGTVWQWETQWQDGLRLKQVAGITNAAAVSSSGRNHYVLLKDGYVMSWGANEYGQTGLGVLDFEITEPQRVKKSISVFIDGQEKGLAMPPLLLKSSTYVPLRGVFEQMGLKLDWDVKTRSVRVNGPQVKIVLNSVTGVTTLNGVAVPTQEKAVFVNQSVYVPLRLISELLGAEVRWDAAAYAVRIDSK</sequence>
<dbReference type="PANTHER" id="PTHR45982:SF1">
    <property type="entry name" value="REGULATOR OF CHROMOSOME CONDENSATION"/>
    <property type="match status" value="1"/>
</dbReference>